<dbReference type="SMART" id="SM00635">
    <property type="entry name" value="BID_2"/>
    <property type="match status" value="3"/>
</dbReference>
<evidence type="ECO:0000256" key="8">
    <source>
        <dbReference type="ARBA" id="ARBA00023242"/>
    </source>
</evidence>
<evidence type="ECO:0000313" key="13">
    <source>
        <dbReference type="EMBL" id="RWR93847.1"/>
    </source>
</evidence>
<dbReference type="Pfam" id="PF24425">
    <property type="entry name" value="Ig_GP210_15th"/>
    <property type="match status" value="1"/>
</dbReference>
<reference evidence="13 14" key="1">
    <citation type="journal article" date="2019" name="Nat. Plants">
        <title>Stout camphor tree genome fills gaps in understanding of flowering plant genome evolution.</title>
        <authorList>
            <person name="Chaw S.M."/>
            <person name="Liu Y.C."/>
            <person name="Wu Y.W."/>
            <person name="Wang H.Y."/>
            <person name="Lin C.I."/>
            <person name="Wu C.S."/>
            <person name="Ke H.M."/>
            <person name="Chang L.Y."/>
            <person name="Hsu C.Y."/>
            <person name="Yang H.T."/>
            <person name="Sudianto E."/>
            <person name="Hsu M.H."/>
            <person name="Wu K.P."/>
            <person name="Wang L.N."/>
            <person name="Leebens-Mack J.H."/>
            <person name="Tsai I.J."/>
        </authorList>
    </citation>
    <scope>NUCLEOTIDE SEQUENCE [LARGE SCALE GENOMIC DNA]</scope>
    <source>
        <strain evidence="14">cv. Chaw 1501</strain>
        <tissue evidence="13">Young leaves</tissue>
    </source>
</reference>
<feature type="compositionally biased region" description="Polar residues" evidence="9">
    <location>
        <begin position="1874"/>
        <end position="1887"/>
    </location>
</feature>
<dbReference type="Pfam" id="PF22962">
    <property type="entry name" value="Ig_NUP210_7th"/>
    <property type="match status" value="1"/>
</dbReference>
<dbReference type="InterPro" id="IPR055096">
    <property type="entry name" value="Ig_NUP210_1st"/>
</dbReference>
<evidence type="ECO:0000256" key="1">
    <source>
        <dbReference type="ARBA" id="ARBA00004590"/>
    </source>
</evidence>
<dbReference type="Proteomes" id="UP000283530">
    <property type="component" value="Unassembled WGS sequence"/>
</dbReference>
<keyword evidence="4 11" id="KW-0732">Signal</keyword>
<dbReference type="EMBL" id="QPKB01000010">
    <property type="protein sequence ID" value="RWR93847.1"/>
    <property type="molecule type" value="Genomic_DNA"/>
</dbReference>
<dbReference type="InterPro" id="IPR003343">
    <property type="entry name" value="Big_2"/>
</dbReference>
<dbReference type="InterPro" id="IPR055098">
    <property type="entry name" value="Ig_NUP210_3rd"/>
</dbReference>
<evidence type="ECO:0000256" key="6">
    <source>
        <dbReference type="ARBA" id="ARBA00023136"/>
    </source>
</evidence>
<dbReference type="Pfam" id="PF24427">
    <property type="entry name" value="Ig_GP210_16th"/>
    <property type="match status" value="1"/>
</dbReference>
<evidence type="ECO:0000259" key="12">
    <source>
        <dbReference type="SMART" id="SM00635"/>
    </source>
</evidence>
<evidence type="ECO:0000256" key="7">
    <source>
        <dbReference type="ARBA" id="ARBA00023180"/>
    </source>
</evidence>
<keyword evidence="14" id="KW-1185">Reference proteome</keyword>
<sequence length="1919" mass="209151">MFPLLLLLLSLIPPSNSLSGPHIADLNVLLPPRMTNPVEYLLKGSDGCFSWSWEHHDILSVLPEYNGTSRCSTSARIISIAPYSGRKETAVYAADLLSGTFIWQLTPKSLEADGVLHHLVHIPLKDTPLSDCGGLCGDLTTQIKLENSGVGSDLYVVKGTEIGHEIVSVHLLEPQLEHVADEIVLTVVEAISLDPPSPVFVIMGASIHYTLRVIRQNTPQAIPLPSPYHRWSVSNTSVAQVDSTLGLVHALNLGITNVIVEDTRVAGHAQTSSMHVVLPKKLSLYIVPVTISYEPLEGARASTSTVVWHVVEGRQYAIYLKVFSDGPDMHEIYITESDDVKLQCNGLLYWDTFIIPNDIAVKQDWKICQLIKATSQGLGSVTASLAYHTGNVERTEVIKVVQEVMVCEKVKISTVETNECSRPILLPWSPGISQEVELTATGGCGKMLKDYNWFSSDLAIVSVSAAGLVWANKPGLAIIKAVSVFDSSNFDEVIIEVSIPSSMAVLRNLPVETVVGTYLQAAVTMKASSGSYYCRCDAFSSFIRWQVLTGSEYFKIANTTEAWAFDMLPYHVGSKSLYGRPCAWASLYAANAGRAMIQAALLKDLWSSDSEGHVVLKASVVIGAYHPLVVRQAGDGNRFGGYWVDLTRIEAGVQDMVSTKLNELYLVPGTRLDILLLGGPEPWDHGVEFIDTVEIFTEDNELLKDGIVVDQAYTSRGTLYKCFCRKLGNFKLVFSRGNMVGDKHPLPAIADAEVSVICSLPSSITLIANEPVNRPDLILSATQADRGPGRLRISPITVANACTIRVSAVGIHSSGKAFANASSLCLKWELSHCDDLAYWEENGSLERSMSTWERFLVLQNKTGQCTVRATVAGFAAENTSGHYPKNVSLQLESLDRVLTDAINLQLVSSLRIAPEFILLFFYPNAKANLSVIGGTCSLDAAVNDTEVVEVIQSPTSIQCFTLTLGIKGLGSALVTTVDIGLAVPIVASALVQVADVDWIKIVSPEEIWLVEGATQSMEIIAGIHDGTTFDLSQYLYMNILVHLEDGVLELVDNDGFSRISGGEIHGPKFLIRAAQLGVTTFHVHARRHSGHEILSQPIKVEVYAPLRIYPQDVFLAPGASYVLTVRGGPTTGAVIEYASIDDLTARIHRSTGRLSAISLGNTTVHATAYGNGGTIICEAYGRVKVGIPSAMVINLQSKQIGVGCEMPIHLSSAEGNLFSFYELCKHYRWTIEDEQILSFKMSGSLHSNDMHGIQSNAMEKYPEYSEMKDLDFINVLYGRSAGRTTVAVSFSCDFVSAGSFPRTVSYEASESLSVISDPPLALGVPMTWLLPPFYTSSNILPSSSESYGEWDSHGRKGNVIYSVLRTCGGNNEFPKQDGVAIDGGRVKTKESNSLACIQAKDRVTGRAAIASCVRVAEVAQVRVTTTEFPSHFADLAVGAKLKLVIKYTDALGNPFYEASDVVPFDVETNYPDVVSIQTLKEENKTHDCHGIFYIQALRRGRALVQISINNSALKADYMLISVGAHISPQNPVLHVGHHLNLSIIGEGNDDLSSGKWFSGNESIISVNELYGEAHAVGEGSTYVSFESLSLKLQTTVTVLAVDQILVDAPADTLTNVPFPAKGYKFIVRFSGAHNNFEATRNGIRVLYDCRVDPSFVGHTKPWRDLTNGNLYCLFFPHSPEHLMRSLPKLNTIGEKFKSGGSDGLSISMIASLRQAQQVVGSADSLFVGGFSILGTGKLNLTSASNTSVITIVGNTDVEIHWNAKRFSLVILKKDDFGISGRAEYEVKVINDESFADKIIFTLPATGQTEEVEVSYVPGERSASAMASGILWVAILACTAILLLTVLFFTRLLDRPNRSRQPVPVTSVGVGNITPDHSPSENTLLSPRTPQPYVDYVKRTIDETPYYRRGRRRFDPQYTY</sequence>
<dbReference type="PANTHER" id="PTHR23019">
    <property type="entry name" value="NUCLEAR PORE MEMBRANE GLYCOPROTEIN GP210-RELATED"/>
    <property type="match status" value="1"/>
</dbReference>
<accession>A0A443PST1</accession>
<comment type="subcellular location">
    <subcellularLocation>
        <location evidence="1">Nucleus membrane</location>
        <topology evidence="1">Single-pass membrane protein</topology>
    </subcellularLocation>
</comment>
<feature type="domain" description="BIG2" evidence="12">
    <location>
        <begin position="1102"/>
        <end position="1178"/>
    </location>
</feature>
<dbReference type="InterPro" id="IPR056232">
    <property type="entry name" value="Ig_GP210_15th"/>
</dbReference>
<dbReference type="InterPro" id="IPR008964">
    <property type="entry name" value="Invasin/intimin_cell_adhesion"/>
</dbReference>
<evidence type="ECO:0000256" key="5">
    <source>
        <dbReference type="ARBA" id="ARBA00022989"/>
    </source>
</evidence>
<keyword evidence="6 10" id="KW-0472">Membrane</keyword>
<dbReference type="GO" id="GO:0031965">
    <property type="term" value="C:nuclear membrane"/>
    <property type="evidence" value="ECO:0007669"/>
    <property type="project" value="UniProtKB-SubCell"/>
</dbReference>
<proteinExistence type="inferred from homology"/>
<evidence type="ECO:0000256" key="3">
    <source>
        <dbReference type="ARBA" id="ARBA00022692"/>
    </source>
</evidence>
<evidence type="ECO:0000256" key="11">
    <source>
        <dbReference type="SAM" id="SignalP"/>
    </source>
</evidence>
<dbReference type="Gene3D" id="2.60.40.1080">
    <property type="match status" value="1"/>
</dbReference>
<organism evidence="13 14">
    <name type="scientific">Cinnamomum micranthum f. kanehirae</name>
    <dbReference type="NCBI Taxonomy" id="337451"/>
    <lineage>
        <taxon>Eukaryota</taxon>
        <taxon>Viridiplantae</taxon>
        <taxon>Streptophyta</taxon>
        <taxon>Embryophyta</taxon>
        <taxon>Tracheophyta</taxon>
        <taxon>Spermatophyta</taxon>
        <taxon>Magnoliopsida</taxon>
        <taxon>Magnoliidae</taxon>
        <taxon>Laurales</taxon>
        <taxon>Lauraceae</taxon>
        <taxon>Cinnamomum</taxon>
    </lineage>
</organism>
<dbReference type="Pfam" id="PF26182">
    <property type="entry name" value="Ig_NUP210_5th"/>
    <property type="match status" value="1"/>
</dbReference>
<feature type="domain" description="BIG2" evidence="12">
    <location>
        <begin position="1520"/>
        <end position="1597"/>
    </location>
</feature>
<dbReference type="STRING" id="337451.A0A443PST1"/>
<dbReference type="InterPro" id="IPR056233">
    <property type="entry name" value="Ig_GP210_16th"/>
</dbReference>
<comment type="caution">
    <text evidence="13">The sequence shown here is derived from an EMBL/GenBank/DDBJ whole genome shotgun (WGS) entry which is preliminary data.</text>
</comment>
<evidence type="ECO:0000313" key="14">
    <source>
        <dbReference type="Proteomes" id="UP000283530"/>
    </source>
</evidence>
<gene>
    <name evidence="13" type="ORF">CKAN_02312300</name>
</gene>
<dbReference type="Pfam" id="PF22963">
    <property type="entry name" value="Ig_NUP210_3rd"/>
    <property type="match status" value="1"/>
</dbReference>
<feature type="domain" description="BIG2" evidence="12">
    <location>
        <begin position="419"/>
        <end position="495"/>
    </location>
</feature>
<dbReference type="OrthoDB" id="361283at2759"/>
<dbReference type="SUPFAM" id="SSF49373">
    <property type="entry name" value="Invasin/intimin cell-adhesion fragments"/>
    <property type="match status" value="1"/>
</dbReference>
<name>A0A443PST1_9MAGN</name>
<evidence type="ECO:0000256" key="9">
    <source>
        <dbReference type="SAM" id="MobiDB-lite"/>
    </source>
</evidence>
<keyword evidence="5 10" id="KW-1133">Transmembrane helix</keyword>
<feature type="chain" id="PRO_5018980786" evidence="11">
    <location>
        <begin position="18"/>
        <end position="1919"/>
    </location>
</feature>
<feature type="region of interest" description="Disordered" evidence="9">
    <location>
        <begin position="1858"/>
        <end position="1888"/>
    </location>
</feature>
<evidence type="ECO:0000256" key="4">
    <source>
        <dbReference type="ARBA" id="ARBA00022729"/>
    </source>
</evidence>
<comment type="similarity">
    <text evidence="2">Belongs to the NUP210 family.</text>
</comment>
<keyword evidence="3 10" id="KW-0812">Transmembrane</keyword>
<evidence type="ECO:0000256" key="2">
    <source>
        <dbReference type="ARBA" id="ARBA00007313"/>
    </source>
</evidence>
<protein>
    <submittedName>
        <fullName evidence="13">Bacterial Ig-like protein</fullName>
    </submittedName>
</protein>
<dbReference type="InterPro" id="IPR045197">
    <property type="entry name" value="NUP210-like"/>
</dbReference>
<dbReference type="Pfam" id="PF02368">
    <property type="entry name" value="Big_2"/>
    <property type="match status" value="1"/>
</dbReference>
<dbReference type="PANTHER" id="PTHR23019:SF0">
    <property type="entry name" value="NUCLEAR PORE MEMBRANE GLYCOPROTEIN 210"/>
    <property type="match status" value="1"/>
</dbReference>
<feature type="transmembrane region" description="Helical" evidence="10">
    <location>
        <begin position="1829"/>
        <end position="1849"/>
    </location>
</feature>
<keyword evidence="7" id="KW-0325">Glycoprotein</keyword>
<keyword evidence="8" id="KW-0539">Nucleus</keyword>
<feature type="signal peptide" evidence="11">
    <location>
        <begin position="1"/>
        <end position="17"/>
    </location>
</feature>
<evidence type="ECO:0000256" key="10">
    <source>
        <dbReference type="SAM" id="Phobius"/>
    </source>
</evidence>
<dbReference type="InterPro" id="IPR055099">
    <property type="entry name" value="Ig_NUP210_7th"/>
</dbReference>
<dbReference type="Pfam" id="PF22967">
    <property type="entry name" value="Ig_NUP210_1st"/>
    <property type="match status" value="1"/>
</dbReference>